<sequence>MKDSELATELEAKTDSIIFSLMDEMKQLSLQEGKSYTTASSLDDMKTALDFYDNIIEQFWKIAENIAKTSAVEEEHAGTVFMGSSGDGTYLPEVSDTFDMYVMEEDSQYELQEDLEAVDPDFVSKNPGSTHLLKVLPTEKPGYYLLTWSEYGLVLKRRWEEKHSSGQASGGATKGRWNRNKYVIGERWPVWFRMQDHNSPAVTLLTEEDKGMGKKKIQVTDLVLGVRTTMSCLQEKWINDKQGIDNDDNEDNEIDNDEDEDSDNLSVINILLK</sequence>
<dbReference type="EMBL" id="LSMT01000102">
    <property type="protein sequence ID" value="PFX27465.1"/>
    <property type="molecule type" value="Genomic_DNA"/>
</dbReference>
<dbReference type="OrthoDB" id="5954089at2759"/>
<dbReference type="Proteomes" id="UP000225706">
    <property type="component" value="Unassembled WGS sequence"/>
</dbReference>
<accession>A0A2B4SG85</accession>
<evidence type="ECO:0000256" key="1">
    <source>
        <dbReference type="SAM" id="MobiDB-lite"/>
    </source>
</evidence>
<name>A0A2B4SG85_STYPI</name>
<dbReference type="AlphaFoldDB" id="A0A2B4SG85"/>
<comment type="caution">
    <text evidence="2">The sequence shown here is derived from an EMBL/GenBank/DDBJ whole genome shotgun (WGS) entry which is preliminary data.</text>
</comment>
<feature type="compositionally biased region" description="Acidic residues" evidence="1">
    <location>
        <begin position="245"/>
        <end position="262"/>
    </location>
</feature>
<proteinExistence type="predicted"/>
<gene>
    <name evidence="2" type="ORF">AWC38_SpisGene7808</name>
</gene>
<feature type="region of interest" description="Disordered" evidence="1">
    <location>
        <begin position="242"/>
        <end position="262"/>
    </location>
</feature>
<organism evidence="2 3">
    <name type="scientific">Stylophora pistillata</name>
    <name type="common">Smooth cauliflower coral</name>
    <dbReference type="NCBI Taxonomy" id="50429"/>
    <lineage>
        <taxon>Eukaryota</taxon>
        <taxon>Metazoa</taxon>
        <taxon>Cnidaria</taxon>
        <taxon>Anthozoa</taxon>
        <taxon>Hexacorallia</taxon>
        <taxon>Scleractinia</taxon>
        <taxon>Astrocoeniina</taxon>
        <taxon>Pocilloporidae</taxon>
        <taxon>Stylophora</taxon>
    </lineage>
</organism>
<protein>
    <submittedName>
        <fullName evidence="2">Uncharacterized protein</fullName>
    </submittedName>
</protein>
<evidence type="ECO:0000313" key="3">
    <source>
        <dbReference type="Proteomes" id="UP000225706"/>
    </source>
</evidence>
<evidence type="ECO:0000313" key="2">
    <source>
        <dbReference type="EMBL" id="PFX27465.1"/>
    </source>
</evidence>
<keyword evidence="3" id="KW-1185">Reference proteome</keyword>
<reference evidence="3" key="1">
    <citation type="journal article" date="2017" name="bioRxiv">
        <title>Comparative analysis of the genomes of Stylophora pistillata and Acropora digitifera provides evidence for extensive differences between species of corals.</title>
        <authorList>
            <person name="Voolstra C.R."/>
            <person name="Li Y."/>
            <person name="Liew Y.J."/>
            <person name="Baumgarten S."/>
            <person name="Zoccola D."/>
            <person name="Flot J.-F."/>
            <person name="Tambutte S."/>
            <person name="Allemand D."/>
            <person name="Aranda M."/>
        </authorList>
    </citation>
    <scope>NUCLEOTIDE SEQUENCE [LARGE SCALE GENOMIC DNA]</scope>
</reference>